<name>A0A1G9C455_9RHOB</name>
<evidence type="ECO:0000313" key="1">
    <source>
        <dbReference type="EMBL" id="SDK46406.1"/>
    </source>
</evidence>
<reference evidence="1 2" key="1">
    <citation type="submission" date="2016-10" db="EMBL/GenBank/DDBJ databases">
        <authorList>
            <person name="de Groot N.N."/>
        </authorList>
    </citation>
    <scope>NUCLEOTIDE SEQUENCE [LARGE SCALE GENOMIC DNA]</scope>
    <source>
        <strain evidence="1 2">DSM 25294</strain>
    </source>
</reference>
<evidence type="ECO:0000313" key="2">
    <source>
        <dbReference type="Proteomes" id="UP000199382"/>
    </source>
</evidence>
<keyword evidence="2" id="KW-1185">Reference proteome</keyword>
<accession>A0A1G9C455</accession>
<protein>
    <submittedName>
        <fullName evidence="1">Uncharacterized protein</fullName>
    </submittedName>
</protein>
<dbReference type="OrthoDB" id="7866391at2"/>
<gene>
    <name evidence="1" type="ORF">SAMN04488026_10424</name>
</gene>
<dbReference type="RefSeq" id="WP_139188441.1">
    <property type="nucleotide sequence ID" value="NZ_FNEK01000042.1"/>
</dbReference>
<sequence length="80" mass="9260">MNPPIIDITLLNETNTERFRRDSFLLHATTTLPDSPAVRAEIAEMLDNAAREAPAKPRPMRRLRVWLPRWVGWLRAMPTP</sequence>
<dbReference type="EMBL" id="FNEK01000042">
    <property type="protein sequence ID" value="SDK46406.1"/>
    <property type="molecule type" value="Genomic_DNA"/>
</dbReference>
<dbReference type="Proteomes" id="UP000199382">
    <property type="component" value="Unassembled WGS sequence"/>
</dbReference>
<dbReference type="AlphaFoldDB" id="A0A1G9C455"/>
<proteinExistence type="predicted"/>
<organism evidence="1 2">
    <name type="scientific">Aliiruegeria lutimaris</name>
    <dbReference type="NCBI Taxonomy" id="571298"/>
    <lineage>
        <taxon>Bacteria</taxon>
        <taxon>Pseudomonadati</taxon>
        <taxon>Pseudomonadota</taxon>
        <taxon>Alphaproteobacteria</taxon>
        <taxon>Rhodobacterales</taxon>
        <taxon>Roseobacteraceae</taxon>
        <taxon>Aliiruegeria</taxon>
    </lineage>
</organism>